<dbReference type="Pfam" id="PF02801">
    <property type="entry name" value="Ketoacyl-synt_C"/>
    <property type="match status" value="1"/>
</dbReference>
<dbReference type="EMBL" id="JAMWBK010000011">
    <property type="protein sequence ID" value="KAJ8901477.1"/>
    <property type="molecule type" value="Genomic_DNA"/>
</dbReference>
<keyword evidence="4" id="KW-0276">Fatty acid metabolism</keyword>
<dbReference type="InterPro" id="IPR000794">
    <property type="entry name" value="Beta-ketoacyl_synthase"/>
</dbReference>
<dbReference type="NCBIfam" id="TIGR03150">
    <property type="entry name" value="fabF"/>
    <property type="match status" value="1"/>
</dbReference>
<reference evidence="12 13" key="1">
    <citation type="journal article" date="2023" name="Nat. Commun.">
        <title>Origin of minicircular mitochondrial genomes in red algae.</title>
        <authorList>
            <person name="Lee Y."/>
            <person name="Cho C.H."/>
            <person name="Lee Y.M."/>
            <person name="Park S.I."/>
            <person name="Yang J.H."/>
            <person name="West J.A."/>
            <person name="Bhattacharya D."/>
            <person name="Yoon H.S."/>
        </authorList>
    </citation>
    <scope>NUCLEOTIDE SEQUENCE [LARGE SCALE GENOMIC DNA]</scope>
    <source>
        <strain evidence="12 13">CCMP1338</strain>
        <tissue evidence="12">Whole cell</tissue>
    </source>
</reference>
<evidence type="ECO:0000313" key="13">
    <source>
        <dbReference type="Proteomes" id="UP001157974"/>
    </source>
</evidence>
<evidence type="ECO:0000256" key="9">
    <source>
        <dbReference type="PIRSR" id="PIRSR000447-1"/>
    </source>
</evidence>
<dbReference type="SUPFAM" id="SSF53901">
    <property type="entry name" value="Thiolase-like"/>
    <property type="match status" value="2"/>
</dbReference>
<evidence type="ECO:0000256" key="2">
    <source>
        <dbReference type="ARBA" id="ARBA00022516"/>
    </source>
</evidence>
<dbReference type="InterPro" id="IPR014031">
    <property type="entry name" value="Ketoacyl_synth_C"/>
</dbReference>
<evidence type="ECO:0000256" key="1">
    <source>
        <dbReference type="ARBA" id="ARBA00008467"/>
    </source>
</evidence>
<feature type="active site" description="For beta-ketoacyl synthase activity" evidence="9">
    <location>
        <position position="184"/>
    </location>
</feature>
<accession>A0AAV8UJX4</accession>
<dbReference type="PANTHER" id="PTHR11712">
    <property type="entry name" value="POLYKETIDE SYNTHASE-RELATED"/>
    <property type="match status" value="1"/>
</dbReference>
<dbReference type="FunFam" id="3.40.47.10:FF:000009">
    <property type="entry name" value="3-oxoacyl-[acyl-carrier-protein] synthase 2"/>
    <property type="match status" value="1"/>
</dbReference>
<comment type="similarity">
    <text evidence="1 8 10">Belongs to the thiolase-like superfamily. Beta-ketoacyl-ACP synthases family.</text>
</comment>
<dbReference type="InterPro" id="IPR016039">
    <property type="entry name" value="Thiolase-like"/>
</dbReference>
<evidence type="ECO:0000313" key="12">
    <source>
        <dbReference type="EMBL" id="KAJ8901477.1"/>
    </source>
</evidence>
<dbReference type="InterPro" id="IPR020841">
    <property type="entry name" value="PKS_Beta-ketoAc_synthase_dom"/>
</dbReference>
<evidence type="ECO:0000256" key="4">
    <source>
        <dbReference type="ARBA" id="ARBA00022832"/>
    </source>
</evidence>
<keyword evidence="5" id="KW-0443">Lipid metabolism</keyword>
<evidence type="ECO:0000259" key="11">
    <source>
        <dbReference type="PROSITE" id="PS52004"/>
    </source>
</evidence>
<comment type="caution">
    <text evidence="12">The sequence shown here is derived from an EMBL/GenBank/DDBJ whole genome shotgun (WGS) entry which is preliminary data.</text>
</comment>
<keyword evidence="2 8" id="KW-0444">Lipid biosynthesis</keyword>
<evidence type="ECO:0000256" key="7">
    <source>
        <dbReference type="ARBA" id="ARBA00023315"/>
    </source>
</evidence>
<dbReference type="PANTHER" id="PTHR11712:SF336">
    <property type="entry name" value="3-OXOACYL-[ACYL-CARRIER-PROTEIN] SYNTHASE, MITOCHONDRIAL"/>
    <property type="match status" value="1"/>
</dbReference>
<dbReference type="NCBIfam" id="NF005589">
    <property type="entry name" value="PRK07314.1"/>
    <property type="match status" value="1"/>
</dbReference>
<dbReference type="PIRSF" id="PIRSF000447">
    <property type="entry name" value="KAS_II"/>
    <property type="match status" value="1"/>
</dbReference>
<evidence type="ECO:0000256" key="5">
    <source>
        <dbReference type="ARBA" id="ARBA00023098"/>
    </source>
</evidence>
<keyword evidence="13" id="KW-1185">Reference proteome</keyword>
<organism evidence="12 13">
    <name type="scientific">Rhodosorus marinus</name>
    <dbReference type="NCBI Taxonomy" id="101924"/>
    <lineage>
        <taxon>Eukaryota</taxon>
        <taxon>Rhodophyta</taxon>
        <taxon>Stylonematophyceae</taxon>
        <taxon>Stylonematales</taxon>
        <taxon>Stylonemataceae</taxon>
        <taxon>Rhodosorus</taxon>
    </lineage>
</organism>
<sequence>MKRVVVTGVGLVTPLCVGRERTWSRLLAGETGLGRIRGFDASRLPSRVAAEVPKADEIGVGEDRGLAEDELFHAGEVLGTTVEEARKTPNFISYALAAAREALADANWEPRTEEQCQSSGVSIGVGMTSLAYVVDAAKQIDSSPAGYRRVSPYFIPRALPNLAAGHVSIKHKLQGPSLCPTTACAAGAHAIGDGIRMIQTGSAKVMVVGGSEAAIDELGVVGFSRLRALSSSFNDDPQKASRPFDVRRDGFVMGEGSGVMVLEELEHAKKRSARVYAEVAGIGMSSDAHHITSPVPDGSGALRAMRIALENANCQASDIGYINAHATSTPLGDRAENSAIQQLFPQTTLVSSTKGAIGHLLGAAGAVEAAFTILAISNGVVPPTVNLEEPDEEFLMDYVAHKSRPTIVQHAMSNSFGFGGTNVSLLFRQFVR</sequence>
<dbReference type="PROSITE" id="PS00606">
    <property type="entry name" value="KS3_1"/>
    <property type="match status" value="1"/>
</dbReference>
<name>A0AAV8UJX4_9RHOD</name>
<dbReference type="CDD" id="cd00834">
    <property type="entry name" value="KAS_I_II"/>
    <property type="match status" value="1"/>
</dbReference>
<evidence type="ECO:0000256" key="8">
    <source>
        <dbReference type="PIRNR" id="PIRNR000447"/>
    </source>
</evidence>
<dbReference type="InterPro" id="IPR018201">
    <property type="entry name" value="Ketoacyl_synth_AS"/>
</dbReference>
<keyword evidence="6 8" id="KW-0275">Fatty acid biosynthesis</keyword>
<dbReference type="SMART" id="SM00825">
    <property type="entry name" value="PKS_KS"/>
    <property type="match status" value="1"/>
</dbReference>
<dbReference type="GO" id="GO:0005739">
    <property type="term" value="C:mitochondrion"/>
    <property type="evidence" value="ECO:0007669"/>
    <property type="project" value="TreeGrafter"/>
</dbReference>
<dbReference type="Proteomes" id="UP001157974">
    <property type="component" value="Unassembled WGS sequence"/>
</dbReference>
<dbReference type="GO" id="GO:0006633">
    <property type="term" value="P:fatty acid biosynthetic process"/>
    <property type="evidence" value="ECO:0007669"/>
    <property type="project" value="UniProtKB-KW"/>
</dbReference>
<dbReference type="AlphaFoldDB" id="A0AAV8UJX4"/>
<keyword evidence="7" id="KW-0012">Acyltransferase</keyword>
<dbReference type="Pfam" id="PF00109">
    <property type="entry name" value="ketoacyl-synt"/>
    <property type="match status" value="1"/>
</dbReference>
<gene>
    <name evidence="12" type="ORF">NDN08_007323</name>
</gene>
<dbReference type="Gene3D" id="3.40.47.10">
    <property type="match status" value="1"/>
</dbReference>
<keyword evidence="3 8" id="KW-0808">Transferase</keyword>
<dbReference type="PROSITE" id="PS52004">
    <property type="entry name" value="KS3_2"/>
    <property type="match status" value="1"/>
</dbReference>
<dbReference type="InterPro" id="IPR017568">
    <property type="entry name" value="3-oxoacyl-ACP_synth-2"/>
</dbReference>
<evidence type="ECO:0000256" key="10">
    <source>
        <dbReference type="RuleBase" id="RU003694"/>
    </source>
</evidence>
<protein>
    <recommendedName>
        <fullName evidence="8">3-oxoacyl-[acyl-carrier-protein] synthase</fullName>
    </recommendedName>
</protein>
<proteinExistence type="inferred from homology"/>
<dbReference type="GO" id="GO:0004315">
    <property type="term" value="F:3-oxoacyl-[acyl-carrier-protein] synthase activity"/>
    <property type="evidence" value="ECO:0007669"/>
    <property type="project" value="InterPro"/>
</dbReference>
<dbReference type="InterPro" id="IPR014030">
    <property type="entry name" value="Ketoacyl_synth_N"/>
</dbReference>
<feature type="domain" description="Ketosynthase family 3 (KS3)" evidence="11">
    <location>
        <begin position="1"/>
        <end position="429"/>
    </location>
</feature>
<evidence type="ECO:0000256" key="6">
    <source>
        <dbReference type="ARBA" id="ARBA00023160"/>
    </source>
</evidence>
<evidence type="ECO:0000256" key="3">
    <source>
        <dbReference type="ARBA" id="ARBA00022679"/>
    </source>
</evidence>